<protein>
    <recommendedName>
        <fullName evidence="4">DUF697 domain-containing protein</fullName>
    </recommendedName>
</protein>
<proteinExistence type="predicted"/>
<sequence>MTERLDEHKIKYAVDTDKEAEDICRWAAARAGVIVVAPVVGTMTLMANEVYMITRLAKLRGIKLSESAVLGLLGSLGGAFVGQTLATLIPFAPVQIPVGMSVTYAVGKVANAWLEAGCPDDLSAFKSTYEEARVEGIKMLGELKNMACKDKPLGDESRRFEVDDDSPANKKVDDLLRKVKGVLKKD</sequence>
<evidence type="ECO:0000256" key="1">
    <source>
        <dbReference type="SAM" id="Phobius"/>
    </source>
</evidence>
<evidence type="ECO:0000313" key="2">
    <source>
        <dbReference type="EMBL" id="OLA39531.1"/>
    </source>
</evidence>
<accession>A0A1Q6RB02</accession>
<dbReference type="Proteomes" id="UP000186777">
    <property type="component" value="Unassembled WGS sequence"/>
</dbReference>
<gene>
    <name evidence="2" type="ORF">BHW43_01210</name>
</gene>
<reference evidence="2 3" key="1">
    <citation type="journal article" date="2016" name="Nat. Biotechnol.">
        <title>Measurement of bacterial replication rates in microbial communities.</title>
        <authorList>
            <person name="Brown C.T."/>
            <person name="Olm M.R."/>
            <person name="Thomas B.C."/>
            <person name="Banfield J.F."/>
        </authorList>
    </citation>
    <scope>NUCLEOTIDE SEQUENCE [LARGE SCALE GENOMIC DNA]</scope>
    <source>
        <strain evidence="2">46_33</strain>
    </source>
</reference>
<keyword evidence="1" id="KW-1133">Transmembrane helix</keyword>
<comment type="caution">
    <text evidence="2">The sequence shown here is derived from an EMBL/GenBank/DDBJ whole genome shotgun (WGS) entry which is preliminary data.</text>
</comment>
<keyword evidence="1" id="KW-0472">Membrane</keyword>
<dbReference type="AlphaFoldDB" id="A0A1Q6RB02"/>
<evidence type="ECO:0000313" key="3">
    <source>
        <dbReference type="Proteomes" id="UP000186777"/>
    </source>
</evidence>
<name>A0A1Q6RB02_9FIRM</name>
<dbReference type="EMBL" id="MNTG01000001">
    <property type="protein sequence ID" value="OLA39531.1"/>
    <property type="molecule type" value="Genomic_DNA"/>
</dbReference>
<evidence type="ECO:0008006" key="4">
    <source>
        <dbReference type="Google" id="ProtNLM"/>
    </source>
</evidence>
<feature type="transmembrane region" description="Helical" evidence="1">
    <location>
        <begin position="27"/>
        <end position="47"/>
    </location>
</feature>
<feature type="transmembrane region" description="Helical" evidence="1">
    <location>
        <begin position="68"/>
        <end position="92"/>
    </location>
</feature>
<keyword evidence="1" id="KW-0812">Transmembrane</keyword>
<dbReference type="RefSeq" id="WP_303679190.1">
    <property type="nucleotide sequence ID" value="NZ_MNTG01000001.1"/>
</dbReference>
<dbReference type="STRING" id="626940.BHW43_01210"/>
<organism evidence="2 3">
    <name type="scientific">Phascolarctobacterium succinatutens</name>
    <dbReference type="NCBI Taxonomy" id="626940"/>
    <lineage>
        <taxon>Bacteria</taxon>
        <taxon>Bacillati</taxon>
        <taxon>Bacillota</taxon>
        <taxon>Negativicutes</taxon>
        <taxon>Acidaminococcales</taxon>
        <taxon>Acidaminococcaceae</taxon>
        <taxon>Phascolarctobacterium</taxon>
    </lineage>
</organism>